<dbReference type="PROSITE" id="PS51760">
    <property type="entry name" value="GH10_2"/>
    <property type="match status" value="1"/>
</dbReference>
<dbReference type="KEGG" id="ppp:112274978"/>
<dbReference type="PaxDb" id="3218-PP1S121_107V6.1"/>
<dbReference type="STRING" id="3218.A0A2K1IN00"/>
<keyword evidence="5" id="KW-0119">Carbohydrate metabolism</keyword>
<keyword evidence="3" id="KW-0677">Repeat</keyword>
<evidence type="ECO:0000259" key="7">
    <source>
        <dbReference type="PROSITE" id="PS51760"/>
    </source>
</evidence>
<dbReference type="Gene3D" id="2.60.120.260">
    <property type="entry name" value="Galactose-binding domain-like"/>
    <property type="match status" value="4"/>
</dbReference>
<dbReference type="AlphaFoldDB" id="A0A2K1IN00"/>
<feature type="domain" description="GH10" evidence="7">
    <location>
        <begin position="708"/>
        <end position="1003"/>
    </location>
</feature>
<dbReference type="Pfam" id="PF00331">
    <property type="entry name" value="Glyco_hydro_10"/>
    <property type="match status" value="1"/>
</dbReference>
<dbReference type="Gramene" id="Pp3c22_10270V3.5">
    <property type="protein sequence ID" value="Pp3c22_10270V3.5"/>
    <property type="gene ID" value="Pp3c22_10270"/>
</dbReference>
<dbReference type="Proteomes" id="UP000006727">
    <property type="component" value="Chromosome 22"/>
</dbReference>
<dbReference type="Gramene" id="Pp3c22_10270V3.4">
    <property type="protein sequence ID" value="Pp3c22_10270V3.4"/>
    <property type="gene ID" value="Pp3c22_10270"/>
</dbReference>
<evidence type="ECO:0000313" key="8">
    <source>
        <dbReference type="EMBL" id="PNR30653.1"/>
    </source>
</evidence>
<dbReference type="InterPro" id="IPR017853">
    <property type="entry name" value="GH"/>
</dbReference>
<keyword evidence="10" id="KW-1185">Reference proteome</keyword>
<dbReference type="EnsemblPlants" id="Pp3c22_10270V3.4">
    <property type="protein sequence ID" value="Pp3c22_10270V3.4"/>
    <property type="gene ID" value="Pp3c22_10270"/>
</dbReference>
<keyword evidence="6" id="KW-0624">Polysaccharide degradation</keyword>
<name>A0A2K1IN00_PHYPA</name>
<dbReference type="GO" id="GO:0031176">
    <property type="term" value="F:endo-1,4-beta-xylanase activity"/>
    <property type="evidence" value="ECO:0000318"/>
    <property type="project" value="GO_Central"/>
</dbReference>
<evidence type="ECO:0000256" key="2">
    <source>
        <dbReference type="ARBA" id="ARBA00022651"/>
    </source>
</evidence>
<gene>
    <name evidence="9" type="primary">LOC112274978</name>
    <name evidence="8" type="ORF">PHYPA_026969</name>
</gene>
<dbReference type="EnsemblPlants" id="Pp3c22_10270V3.5">
    <property type="protein sequence ID" value="Pp3c22_10270V3.5"/>
    <property type="gene ID" value="Pp3c22_10270"/>
</dbReference>
<keyword evidence="4" id="KW-0378">Hydrolase</keyword>
<dbReference type="InterPro" id="IPR003305">
    <property type="entry name" value="CenC_carb-bd"/>
</dbReference>
<evidence type="ECO:0000256" key="5">
    <source>
        <dbReference type="ARBA" id="ARBA00023277"/>
    </source>
</evidence>
<dbReference type="InterPro" id="IPR001000">
    <property type="entry name" value="GH10_dom"/>
</dbReference>
<dbReference type="PANTHER" id="PTHR31490">
    <property type="entry name" value="GLYCOSYL HYDROLASE"/>
    <property type="match status" value="1"/>
</dbReference>
<dbReference type="Gramene" id="Pp3c22_10270V3.3">
    <property type="protein sequence ID" value="Pp3c22_10270V3.3"/>
    <property type="gene ID" value="Pp3c22_10270"/>
</dbReference>
<accession>A0A2K1IN00</accession>
<dbReference type="Gramene" id="Pp3c22_10270V3.2">
    <property type="protein sequence ID" value="Pp3c22_10270V3.2"/>
    <property type="gene ID" value="Pp3c22_10270"/>
</dbReference>
<dbReference type="PANTHER" id="PTHR31490:SF1">
    <property type="entry name" value="ENDO-1,4-BETA-XYLANASE 1"/>
    <property type="match status" value="1"/>
</dbReference>
<dbReference type="FunFam" id="3.20.20.80:FF:000104">
    <property type="entry name" value="Endo-1,4-beta-xylanase A"/>
    <property type="match status" value="1"/>
</dbReference>
<dbReference type="InterPro" id="IPR008979">
    <property type="entry name" value="Galactose-bd-like_sf"/>
</dbReference>
<dbReference type="SMART" id="SM00633">
    <property type="entry name" value="Glyco_10"/>
    <property type="match status" value="1"/>
</dbReference>
<dbReference type="EMBL" id="ABEU02000022">
    <property type="protein sequence ID" value="PNR30653.1"/>
    <property type="molecule type" value="Genomic_DNA"/>
</dbReference>
<organism evidence="8">
    <name type="scientific">Physcomitrium patens</name>
    <name type="common">Spreading-leaved earth moss</name>
    <name type="synonym">Physcomitrella patens</name>
    <dbReference type="NCBI Taxonomy" id="3218"/>
    <lineage>
        <taxon>Eukaryota</taxon>
        <taxon>Viridiplantae</taxon>
        <taxon>Streptophyta</taxon>
        <taxon>Embryophyta</taxon>
        <taxon>Bryophyta</taxon>
        <taxon>Bryophytina</taxon>
        <taxon>Bryopsida</taxon>
        <taxon>Funariidae</taxon>
        <taxon>Funariales</taxon>
        <taxon>Funariaceae</taxon>
        <taxon>Physcomitrium</taxon>
    </lineage>
</organism>
<reference evidence="8 10" key="1">
    <citation type="journal article" date="2008" name="Science">
        <title>The Physcomitrella genome reveals evolutionary insights into the conquest of land by plants.</title>
        <authorList>
            <person name="Rensing S."/>
            <person name="Lang D."/>
            <person name="Zimmer A."/>
            <person name="Terry A."/>
            <person name="Salamov A."/>
            <person name="Shapiro H."/>
            <person name="Nishiyama T."/>
            <person name="Perroud P.-F."/>
            <person name="Lindquist E."/>
            <person name="Kamisugi Y."/>
            <person name="Tanahashi T."/>
            <person name="Sakakibara K."/>
            <person name="Fujita T."/>
            <person name="Oishi K."/>
            <person name="Shin-I T."/>
            <person name="Kuroki Y."/>
            <person name="Toyoda A."/>
            <person name="Suzuki Y."/>
            <person name="Hashimoto A."/>
            <person name="Yamaguchi K."/>
            <person name="Sugano A."/>
            <person name="Kohara Y."/>
            <person name="Fujiyama A."/>
            <person name="Anterola A."/>
            <person name="Aoki S."/>
            <person name="Ashton N."/>
            <person name="Barbazuk W.B."/>
            <person name="Barker E."/>
            <person name="Bennetzen J."/>
            <person name="Bezanilla M."/>
            <person name="Blankenship R."/>
            <person name="Cho S.H."/>
            <person name="Dutcher S."/>
            <person name="Estelle M."/>
            <person name="Fawcett J.A."/>
            <person name="Gundlach H."/>
            <person name="Hanada K."/>
            <person name="Heyl A."/>
            <person name="Hicks K.A."/>
            <person name="Hugh J."/>
            <person name="Lohr M."/>
            <person name="Mayer K."/>
            <person name="Melkozernov A."/>
            <person name="Murata T."/>
            <person name="Nelson D."/>
            <person name="Pils B."/>
            <person name="Prigge M."/>
            <person name="Reiss B."/>
            <person name="Renner T."/>
            <person name="Rombauts S."/>
            <person name="Rushton P."/>
            <person name="Sanderfoot A."/>
            <person name="Schween G."/>
            <person name="Shiu S.-H."/>
            <person name="Stueber K."/>
            <person name="Theodoulou F.L."/>
            <person name="Tu H."/>
            <person name="Van de Peer Y."/>
            <person name="Verrier P.J."/>
            <person name="Waters E."/>
            <person name="Wood A."/>
            <person name="Yang L."/>
            <person name="Cove D."/>
            <person name="Cuming A."/>
            <person name="Hasebe M."/>
            <person name="Lucas S."/>
            <person name="Mishler D.B."/>
            <person name="Reski R."/>
            <person name="Grigoriev I."/>
            <person name="Quatrano R.S."/>
            <person name="Boore J.L."/>
        </authorList>
    </citation>
    <scope>NUCLEOTIDE SEQUENCE [LARGE SCALE GENOMIC DNA]</scope>
    <source>
        <strain evidence="9 10">cv. Gransden 2004</strain>
    </source>
</reference>
<dbReference type="FunCoup" id="A0A2K1IN00">
    <property type="interactions" value="144"/>
</dbReference>
<comment type="similarity">
    <text evidence="1">Belongs to the glycosyl hydrolase 10 (cellulase F) family.</text>
</comment>
<protein>
    <recommendedName>
        <fullName evidence="7">GH10 domain-containing protein</fullName>
    </recommendedName>
</protein>
<dbReference type="GeneID" id="112274978"/>
<dbReference type="EnsemblPlants" id="Pp3c22_10270V3.1">
    <property type="protein sequence ID" value="Pp3c22_10270V3.1"/>
    <property type="gene ID" value="Pp3c22_10270"/>
</dbReference>
<dbReference type="InterPro" id="IPR044846">
    <property type="entry name" value="GH10"/>
</dbReference>
<evidence type="ECO:0000256" key="4">
    <source>
        <dbReference type="ARBA" id="ARBA00022801"/>
    </source>
</evidence>
<sequence>MAEVTDLIVNPTFIWGSDHGWQPLCCSLSINDTLPQCGRPPSGHPFYCVAHNRKEAWQGIMQDISNQIKVSLEYNVEACVSISGPVELADVRVTLKLENAGNNVSYVSLASGPVSKQEWAVLKGKLKIDAAPVKALVYLEGPPGGVDILASRFSITSELKEPDVGGNVLVNPTFNAGLEGWWGLGCQVMHSGVNDWKGIKGPSGKPFAVALNRREGWQGIAQNITDLVQPNANYLLAAMVRTTGSSHEIPNVSATIKLDFGGSNIRYIPVGRVKASNTEWVLLEGKFNLDSLARAAIFYLEGPPNGVDLLVSTVVIKRPNPPQCQGSSAMKQVEEHNTQIRISESITQNATFAHGLQNWNFKGCNGLVCDSLEGSKVLPLEGKFFAVATQRTDTWSGIEQTITNRINLETMYDVVATVRMSGNCSRAPVRASLYLQEADKSERYITMGSIEATSTEWKYLKGRLILLKAPAIASVYLEGPPPGTDILVDSFLIQPASKPEAAAPPVITNPKYGVNIVENYDLKHGLKHWFGQGCAQLSIASGAPTIVPPAAAMSLACPPYLSGYCLIASNRTQFWEGPAQTITDKLELYVSYQVSAWVRVGRCQGKVGQKVNVALSLDGKWVTGGDVEADDKSWKEIMGSFRLEKKPKHAMVYAQGPESGVDLMLAGLQIFAVDRSARIPILKVQADKVRKRDVFLKLKNGNNCPVPSGISVRIEQTSRSFPLGSCINRWSLDNNSYKQFFLQNFNWAVFENEIKWGWTEPQRGIFNYKDADEMIEFCLQHQIPMRGHCIFWEADCSCQDWLKTLSPTEVADALQNRAVDLLSRYRGKFQHYDVNNEMLHGCFFRDRLGPDILPYMFKMAHQFDPEAVLFVNDYHVEDGEDGNSTPEKYVEQIKWLMKKGAPVGGIGVQGHVDTPIGPIICNSLDKLSTVGLPIWMTEIDVAADNEYIRADDLEVMLWESFAHPSVEGIMLWGFWEGACSRKNGFLVDSDKRVNAAGKRFISVKEEWTTRLHGRAGQYGELCFRGYYGRYKAIVDLGELGEVAVDFEVPKGNRTLVLELSL</sequence>
<dbReference type="OrthoDB" id="3055998at2759"/>
<dbReference type="EnsemblPlants" id="Pp3c22_10270V3.2">
    <property type="protein sequence ID" value="Pp3c22_10270V3.2"/>
    <property type="gene ID" value="Pp3c22_10270"/>
</dbReference>
<dbReference type="Pfam" id="PF02018">
    <property type="entry name" value="CBM_4_9"/>
    <property type="match status" value="4"/>
</dbReference>
<keyword evidence="2" id="KW-0858">Xylan degradation</keyword>
<evidence type="ECO:0000313" key="9">
    <source>
        <dbReference type="EnsemblPlants" id="Pp3c22_10270V3.1"/>
    </source>
</evidence>
<dbReference type="Gene3D" id="3.20.20.80">
    <property type="entry name" value="Glycosidases"/>
    <property type="match status" value="1"/>
</dbReference>
<dbReference type="GO" id="GO:0045493">
    <property type="term" value="P:xylan catabolic process"/>
    <property type="evidence" value="ECO:0000318"/>
    <property type="project" value="GO_Central"/>
</dbReference>
<proteinExistence type="inferred from homology"/>
<dbReference type="Gramene" id="Pp3c22_10270V3.1">
    <property type="protein sequence ID" value="Pp3c22_10270V3.1"/>
    <property type="gene ID" value="Pp3c22_10270"/>
</dbReference>
<dbReference type="EnsemblPlants" id="Pp3c22_10270V3.3">
    <property type="protein sequence ID" value="Pp3c22_10270V3.3"/>
    <property type="gene ID" value="Pp3c22_10270"/>
</dbReference>
<dbReference type="PRINTS" id="PR00134">
    <property type="entry name" value="GLHYDRLASE10"/>
</dbReference>
<dbReference type="OMA" id="SCIGRSN"/>
<evidence type="ECO:0000256" key="3">
    <source>
        <dbReference type="ARBA" id="ARBA00022737"/>
    </source>
</evidence>
<dbReference type="RefSeq" id="XP_024360640.1">
    <property type="nucleotide sequence ID" value="XM_024504872.2"/>
</dbReference>
<reference evidence="8 10" key="2">
    <citation type="journal article" date="2018" name="Plant J.">
        <title>The Physcomitrella patens chromosome-scale assembly reveals moss genome structure and evolution.</title>
        <authorList>
            <person name="Lang D."/>
            <person name="Ullrich K.K."/>
            <person name="Murat F."/>
            <person name="Fuchs J."/>
            <person name="Jenkins J."/>
            <person name="Haas F.B."/>
            <person name="Piednoel M."/>
            <person name="Gundlach H."/>
            <person name="Van Bel M."/>
            <person name="Meyberg R."/>
            <person name="Vives C."/>
            <person name="Morata J."/>
            <person name="Symeonidi A."/>
            <person name="Hiss M."/>
            <person name="Muchero W."/>
            <person name="Kamisugi Y."/>
            <person name="Saleh O."/>
            <person name="Blanc G."/>
            <person name="Decker E.L."/>
            <person name="van Gessel N."/>
            <person name="Grimwood J."/>
            <person name="Hayes R.D."/>
            <person name="Graham S.W."/>
            <person name="Gunter L.E."/>
            <person name="McDaniel S.F."/>
            <person name="Hoernstein S.N.W."/>
            <person name="Larsson A."/>
            <person name="Li F.W."/>
            <person name="Perroud P.F."/>
            <person name="Phillips J."/>
            <person name="Ranjan P."/>
            <person name="Rokshar D.S."/>
            <person name="Rothfels C.J."/>
            <person name="Schneider L."/>
            <person name="Shu S."/>
            <person name="Stevenson D.W."/>
            <person name="Thummler F."/>
            <person name="Tillich M."/>
            <person name="Villarreal Aguilar J.C."/>
            <person name="Widiez T."/>
            <person name="Wong G.K."/>
            <person name="Wymore A."/>
            <person name="Zhang Y."/>
            <person name="Zimmer A.D."/>
            <person name="Quatrano R.S."/>
            <person name="Mayer K.F.X."/>
            <person name="Goodstein D."/>
            <person name="Casacuberta J.M."/>
            <person name="Vandepoele K."/>
            <person name="Reski R."/>
            <person name="Cuming A.C."/>
            <person name="Tuskan G.A."/>
            <person name="Maumus F."/>
            <person name="Salse J."/>
            <person name="Schmutz J."/>
            <person name="Rensing S.A."/>
        </authorList>
    </citation>
    <scope>NUCLEOTIDE SEQUENCE [LARGE SCALE GENOMIC DNA]</scope>
    <source>
        <strain evidence="9 10">cv. Gransden 2004</strain>
    </source>
</reference>
<evidence type="ECO:0000256" key="1">
    <source>
        <dbReference type="ARBA" id="ARBA00007495"/>
    </source>
</evidence>
<evidence type="ECO:0000256" key="6">
    <source>
        <dbReference type="ARBA" id="ARBA00023326"/>
    </source>
</evidence>
<evidence type="ECO:0000313" key="10">
    <source>
        <dbReference type="Proteomes" id="UP000006727"/>
    </source>
</evidence>
<reference evidence="9" key="3">
    <citation type="submission" date="2020-12" db="UniProtKB">
        <authorList>
            <consortium name="EnsemblPlants"/>
        </authorList>
    </citation>
    <scope>IDENTIFICATION</scope>
</reference>
<dbReference type="SUPFAM" id="SSF51445">
    <property type="entry name" value="(Trans)glycosidases"/>
    <property type="match status" value="1"/>
</dbReference>
<dbReference type="SUPFAM" id="SSF49785">
    <property type="entry name" value="Galactose-binding domain-like"/>
    <property type="match status" value="4"/>
</dbReference>